<evidence type="ECO:0000256" key="9">
    <source>
        <dbReference type="ARBA" id="ARBA00029447"/>
    </source>
</evidence>
<dbReference type="SMART" id="SM00283">
    <property type="entry name" value="MA"/>
    <property type="match status" value="1"/>
</dbReference>
<comment type="subcellular location">
    <subcellularLocation>
        <location evidence="1">Cell membrane</location>
        <topology evidence="1">Multi-pass membrane protein</topology>
    </subcellularLocation>
</comment>
<keyword evidence="8 10" id="KW-0807">Transducer</keyword>
<sequence length="655" mass="70345">MRKKSLSIRMRMIVSYTIVLLVPSIIIGSITYSAASHRVEQDLMMSALQSVSSADAIITNEISQKMVDLNYYGEQIPGTGVDQEVAAGSSAIKNKLQEYQAIHKDVLNLYVGTNKGSILLSSDLKLDDDFDPRTRDWYVHALKSKKAVVSPSYLSVDGKPVVSISQVLADGSGVISLDLDLSAVASMTNMKVGNDGYIFIVDSTKKLLVHPTAQIGSEYKEEFVNRMFQSDSGKLDYSQQNNHYKMAFMKNEATGWRIGGTMSENEVAEGTEGIRNTTILVVVLSVLGAAVIVFMNVRSVILPLQKLNEATSILGKGDLTKRLDSFRQDEIGELAGNFQLMVDNLRGMVEGVQDMTNSVSASAEQLSAGAEQTTKAIEHVTVAIHDVAAGSEQQLRSVEGGTSTVMEMARKVEDVSVQMQEVTRTMTETTESANLGAQAAAGTESTMQGIHHTVEGLAEVVISLNRRAEHIGEIINVIAGISQQTNLLALNASIEAARAGEQGRGFAVVASEVRKLAEGSQHSADQIKELVGHIQLEMEQAATTMEEVKERVNEGLDAVEKSGKSFSQIRDSVVGAAATISQASVTMDGVASEAAEVELVIGQIRNLSEETAGNTETISAAAEEQLASLEEMASSSADLSSMAEQLQQLVGQFKI</sequence>
<organism evidence="14 15">
    <name type="scientific">Paenibacillus vini</name>
    <dbReference type="NCBI Taxonomy" id="1476024"/>
    <lineage>
        <taxon>Bacteria</taxon>
        <taxon>Bacillati</taxon>
        <taxon>Bacillota</taxon>
        <taxon>Bacilli</taxon>
        <taxon>Bacillales</taxon>
        <taxon>Paenibacillaceae</taxon>
        <taxon>Paenibacillus</taxon>
    </lineage>
</organism>
<evidence type="ECO:0000256" key="10">
    <source>
        <dbReference type="PROSITE-ProRule" id="PRU00284"/>
    </source>
</evidence>
<dbReference type="EMBL" id="BOSL01000009">
    <property type="protein sequence ID" value="GIP53995.1"/>
    <property type="molecule type" value="Genomic_DNA"/>
</dbReference>
<dbReference type="PANTHER" id="PTHR32089:SF114">
    <property type="entry name" value="METHYL-ACCEPTING CHEMOTAXIS PROTEIN MCPB"/>
    <property type="match status" value="1"/>
</dbReference>
<keyword evidence="15" id="KW-1185">Reference proteome</keyword>
<proteinExistence type="inferred from homology"/>
<reference evidence="14 15" key="1">
    <citation type="submission" date="2021-03" db="EMBL/GenBank/DDBJ databases">
        <title>Antimicrobial resistance genes in bacteria isolated from Japanese honey, and their potential for conferring macrolide and lincosamide resistance in the American foulbrood pathogen Paenibacillus larvae.</title>
        <authorList>
            <person name="Okamoto M."/>
            <person name="Kumagai M."/>
            <person name="Kanamori H."/>
            <person name="Takamatsu D."/>
        </authorList>
    </citation>
    <scope>NUCLEOTIDE SEQUENCE [LARGE SCALE GENOMIC DNA]</scope>
    <source>
        <strain evidence="14 15">J42TS3</strain>
    </source>
</reference>
<dbReference type="CDD" id="cd12912">
    <property type="entry name" value="PDC2_MCP_like"/>
    <property type="match status" value="1"/>
</dbReference>
<evidence type="ECO:0000256" key="11">
    <source>
        <dbReference type="SAM" id="Phobius"/>
    </source>
</evidence>
<feature type="domain" description="Methyl-accepting transducer" evidence="12">
    <location>
        <begin position="369"/>
        <end position="619"/>
    </location>
</feature>
<dbReference type="InterPro" id="IPR003660">
    <property type="entry name" value="HAMP_dom"/>
</dbReference>
<comment type="similarity">
    <text evidence="9">Belongs to the methyl-accepting chemotaxis (MCP) protein family.</text>
</comment>
<dbReference type="SUPFAM" id="SSF103190">
    <property type="entry name" value="Sensory domain-like"/>
    <property type="match status" value="1"/>
</dbReference>
<dbReference type="InterPro" id="IPR029151">
    <property type="entry name" value="Sensor-like_sf"/>
</dbReference>
<keyword evidence="4" id="KW-0145">Chemotaxis</keyword>
<dbReference type="RefSeq" id="WP_213655412.1">
    <property type="nucleotide sequence ID" value="NZ_BOSL01000009.1"/>
</dbReference>
<gene>
    <name evidence="14" type="primary">mcpB</name>
    <name evidence="14" type="ORF">J42TS3_30300</name>
</gene>
<dbReference type="InterPro" id="IPR004089">
    <property type="entry name" value="MCPsignal_dom"/>
</dbReference>
<dbReference type="PROSITE" id="PS50111">
    <property type="entry name" value="CHEMOTAXIS_TRANSDUC_2"/>
    <property type="match status" value="1"/>
</dbReference>
<dbReference type="Gene3D" id="1.10.287.950">
    <property type="entry name" value="Methyl-accepting chemotaxis protein"/>
    <property type="match status" value="1"/>
</dbReference>
<dbReference type="SMART" id="SM00304">
    <property type="entry name" value="HAMP"/>
    <property type="match status" value="1"/>
</dbReference>
<dbReference type="InterPro" id="IPR033479">
    <property type="entry name" value="dCache_1"/>
</dbReference>
<dbReference type="SUPFAM" id="SSF58104">
    <property type="entry name" value="Methyl-accepting chemotaxis protein (MCP) signaling domain"/>
    <property type="match status" value="1"/>
</dbReference>
<dbReference type="PANTHER" id="PTHR32089">
    <property type="entry name" value="METHYL-ACCEPTING CHEMOTAXIS PROTEIN MCPB"/>
    <property type="match status" value="1"/>
</dbReference>
<feature type="domain" description="HAMP" evidence="13">
    <location>
        <begin position="298"/>
        <end position="350"/>
    </location>
</feature>
<name>A0ABQ4MF13_9BACL</name>
<dbReference type="Pfam" id="PF00672">
    <property type="entry name" value="HAMP"/>
    <property type="match status" value="1"/>
</dbReference>
<accession>A0ABQ4MF13</accession>
<dbReference type="CDD" id="cd18773">
    <property type="entry name" value="PDC1_HK_sensor"/>
    <property type="match status" value="1"/>
</dbReference>
<evidence type="ECO:0000256" key="4">
    <source>
        <dbReference type="ARBA" id="ARBA00022500"/>
    </source>
</evidence>
<dbReference type="Pfam" id="PF00015">
    <property type="entry name" value="MCPsignal"/>
    <property type="match status" value="1"/>
</dbReference>
<evidence type="ECO:0000256" key="2">
    <source>
        <dbReference type="ARBA" id="ARBA00022475"/>
    </source>
</evidence>
<protein>
    <submittedName>
        <fullName evidence="14">Methyl-accepting chemotaxis protein McpB</fullName>
    </submittedName>
</protein>
<dbReference type="CDD" id="cd06225">
    <property type="entry name" value="HAMP"/>
    <property type="match status" value="1"/>
</dbReference>
<dbReference type="Gene3D" id="3.30.450.20">
    <property type="entry name" value="PAS domain"/>
    <property type="match status" value="2"/>
</dbReference>
<comment type="caution">
    <text evidence="14">The sequence shown here is derived from an EMBL/GenBank/DDBJ whole genome shotgun (WGS) entry which is preliminary data.</text>
</comment>
<evidence type="ECO:0000256" key="3">
    <source>
        <dbReference type="ARBA" id="ARBA00022481"/>
    </source>
</evidence>
<dbReference type="Proteomes" id="UP000679992">
    <property type="component" value="Unassembled WGS sequence"/>
</dbReference>
<keyword evidence="6 11" id="KW-1133">Transmembrane helix</keyword>
<evidence type="ECO:0000256" key="6">
    <source>
        <dbReference type="ARBA" id="ARBA00022989"/>
    </source>
</evidence>
<evidence type="ECO:0000256" key="5">
    <source>
        <dbReference type="ARBA" id="ARBA00022692"/>
    </source>
</evidence>
<evidence type="ECO:0000259" key="13">
    <source>
        <dbReference type="PROSITE" id="PS50885"/>
    </source>
</evidence>
<dbReference type="CDD" id="cd11386">
    <property type="entry name" value="MCP_signal"/>
    <property type="match status" value="1"/>
</dbReference>
<keyword evidence="3" id="KW-0488">Methylation</keyword>
<feature type="transmembrane region" description="Helical" evidence="11">
    <location>
        <begin position="12"/>
        <end position="35"/>
    </location>
</feature>
<evidence type="ECO:0000259" key="12">
    <source>
        <dbReference type="PROSITE" id="PS50111"/>
    </source>
</evidence>
<dbReference type="Pfam" id="PF02743">
    <property type="entry name" value="dCache_1"/>
    <property type="match status" value="1"/>
</dbReference>
<evidence type="ECO:0000313" key="15">
    <source>
        <dbReference type="Proteomes" id="UP000679992"/>
    </source>
</evidence>
<evidence type="ECO:0000256" key="1">
    <source>
        <dbReference type="ARBA" id="ARBA00004651"/>
    </source>
</evidence>
<evidence type="ECO:0000313" key="14">
    <source>
        <dbReference type="EMBL" id="GIP53995.1"/>
    </source>
</evidence>
<keyword evidence="5 11" id="KW-0812">Transmembrane</keyword>
<evidence type="ECO:0000256" key="7">
    <source>
        <dbReference type="ARBA" id="ARBA00023136"/>
    </source>
</evidence>
<keyword evidence="7 11" id="KW-0472">Membrane</keyword>
<evidence type="ECO:0000256" key="8">
    <source>
        <dbReference type="ARBA" id="ARBA00023224"/>
    </source>
</evidence>
<dbReference type="PROSITE" id="PS50885">
    <property type="entry name" value="HAMP"/>
    <property type="match status" value="1"/>
</dbReference>
<keyword evidence="2" id="KW-1003">Cell membrane</keyword>